<gene>
    <name evidence="1" type="ORF">BW731_01055</name>
</gene>
<organism evidence="1 2">
    <name type="scientific">Vagococcus martis</name>
    <dbReference type="NCBI Taxonomy" id="1768210"/>
    <lineage>
        <taxon>Bacteria</taxon>
        <taxon>Bacillati</taxon>
        <taxon>Bacillota</taxon>
        <taxon>Bacilli</taxon>
        <taxon>Lactobacillales</taxon>
        <taxon>Enterococcaceae</taxon>
        <taxon>Vagococcus</taxon>
    </lineage>
</organism>
<keyword evidence="2" id="KW-1185">Reference proteome</keyword>
<dbReference type="EMBL" id="MVAB01000001">
    <property type="protein sequence ID" value="OPF86887.1"/>
    <property type="molecule type" value="Genomic_DNA"/>
</dbReference>
<name>A0A1V4DEH2_9ENTE</name>
<evidence type="ECO:0000313" key="1">
    <source>
        <dbReference type="EMBL" id="OPF86887.1"/>
    </source>
</evidence>
<evidence type="ECO:0000313" key="2">
    <source>
        <dbReference type="Proteomes" id="UP000189970"/>
    </source>
</evidence>
<dbReference type="RefSeq" id="WP_079344965.1">
    <property type="nucleotide sequence ID" value="NZ_MVAB01000001.1"/>
</dbReference>
<proteinExistence type="predicted"/>
<accession>A0A1V4DEH2</accession>
<comment type="caution">
    <text evidence="1">The sequence shown here is derived from an EMBL/GenBank/DDBJ whole genome shotgun (WGS) entry which is preliminary data.</text>
</comment>
<sequence length="63" mass="7594">MVTNTSKWRNKMNDMLKESENEALESYKEQLKVYNMIKIKEELVDIKKSVHEIEMFLSDKIKN</sequence>
<reference evidence="1 2" key="1">
    <citation type="submission" date="2017-02" db="EMBL/GenBank/DDBJ databases">
        <title>Vagococcus cremeus sp. nov., isolated from the small intestine of a marten, Martes flavigula.</title>
        <authorList>
            <person name="Tak E.J."/>
            <person name="Bae J.-W."/>
        </authorList>
    </citation>
    <scope>NUCLEOTIDE SEQUENCE [LARGE SCALE GENOMIC DNA]</scope>
    <source>
        <strain evidence="1 2">D7T301</strain>
    </source>
</reference>
<dbReference type="Proteomes" id="UP000189970">
    <property type="component" value="Unassembled WGS sequence"/>
</dbReference>
<protein>
    <submittedName>
        <fullName evidence="1">Uncharacterized protein</fullName>
    </submittedName>
</protein>
<dbReference type="AlphaFoldDB" id="A0A1V4DEH2"/>